<evidence type="ECO:0000256" key="1">
    <source>
        <dbReference type="SAM" id="SignalP"/>
    </source>
</evidence>
<feature type="signal peptide" evidence="1">
    <location>
        <begin position="1"/>
        <end position="20"/>
    </location>
</feature>
<dbReference type="EMBL" id="VSFC01000032">
    <property type="protein sequence ID" value="TYA55929.1"/>
    <property type="molecule type" value="Genomic_DNA"/>
</dbReference>
<dbReference type="RefSeq" id="WP_148454569.1">
    <property type="nucleotide sequence ID" value="NZ_VSFC01000032.1"/>
</dbReference>
<accession>A0A5D0GC70</accession>
<organism evidence="2 3">
    <name type="scientific">Formosa maritima</name>
    <dbReference type="NCBI Taxonomy" id="2592046"/>
    <lineage>
        <taxon>Bacteria</taxon>
        <taxon>Pseudomonadati</taxon>
        <taxon>Bacteroidota</taxon>
        <taxon>Flavobacteriia</taxon>
        <taxon>Flavobacteriales</taxon>
        <taxon>Flavobacteriaceae</taxon>
        <taxon>Formosa</taxon>
    </lineage>
</organism>
<name>A0A5D0GC70_9FLAO</name>
<dbReference type="AlphaFoldDB" id="A0A5D0GC70"/>
<feature type="chain" id="PRO_5022660770" description="YtkA-like domain-containing protein" evidence="1">
    <location>
        <begin position="21"/>
        <end position="284"/>
    </location>
</feature>
<proteinExistence type="predicted"/>
<comment type="caution">
    <text evidence="2">The sequence shown here is derived from an EMBL/GenBank/DDBJ whole genome shotgun (WGS) entry which is preliminary data.</text>
</comment>
<protein>
    <recommendedName>
        <fullName evidence="4">YtkA-like domain-containing protein</fullName>
    </recommendedName>
</protein>
<gene>
    <name evidence="2" type="ORF">FVF61_06495</name>
</gene>
<dbReference type="Proteomes" id="UP000324550">
    <property type="component" value="Unassembled WGS sequence"/>
</dbReference>
<evidence type="ECO:0000313" key="2">
    <source>
        <dbReference type="EMBL" id="TYA55929.1"/>
    </source>
</evidence>
<keyword evidence="1" id="KW-0732">Signal</keyword>
<sequence length="284" mass="32327">MKLKYILPILFIAILSTACSSDDDNNDNPPVINEVEGLTKIQDITNNTHTIELYSESGYFYTGYNEISIRIKDNTNNTFFEDFSIGWMPIMQMPTMQHSCPYSTITKTPGKDTVYQGNIIYQMTNTDGSGWTLTFNYTIDNVDYSITDTITVIQYENQNVTSFMGSDNSRYIMALLEPKDPKIAINTMKVGLYRMENMMSFSVVEDYTITLDPRMPGMGNHSSPNNTDLTYRSVEGIYQGNLSLTMTGYWVLNLKLMDTMDTVLKGETVTDENPQSSLYLELEF</sequence>
<dbReference type="PROSITE" id="PS51257">
    <property type="entry name" value="PROKAR_LIPOPROTEIN"/>
    <property type="match status" value="1"/>
</dbReference>
<reference evidence="2 3" key="1">
    <citation type="submission" date="2019-08" db="EMBL/GenBank/DDBJ databases">
        <title>Formosa sediminis sp. nov., isolated from marine sediment.</title>
        <authorList>
            <person name="Cao W.R."/>
        </authorList>
    </citation>
    <scope>NUCLEOTIDE SEQUENCE [LARGE SCALE GENOMIC DNA]</scope>
    <source>
        <strain evidence="2 3">1494</strain>
    </source>
</reference>
<evidence type="ECO:0000313" key="3">
    <source>
        <dbReference type="Proteomes" id="UP000324550"/>
    </source>
</evidence>
<evidence type="ECO:0008006" key="4">
    <source>
        <dbReference type="Google" id="ProtNLM"/>
    </source>
</evidence>
<keyword evidence="3" id="KW-1185">Reference proteome</keyword>
<dbReference type="OrthoDB" id="1065544at2"/>